<evidence type="ECO:0000256" key="1">
    <source>
        <dbReference type="SAM" id="MobiDB-lite"/>
    </source>
</evidence>
<comment type="caution">
    <text evidence="2">The sequence shown here is derived from an EMBL/GenBank/DDBJ whole genome shotgun (WGS) entry which is preliminary data.</text>
</comment>
<dbReference type="Proteomes" id="UP001054837">
    <property type="component" value="Unassembled WGS sequence"/>
</dbReference>
<evidence type="ECO:0000313" key="2">
    <source>
        <dbReference type="EMBL" id="GIY40195.1"/>
    </source>
</evidence>
<sequence>METLCLLLIWKYNPSQKRYSPEQNPRSGTEYHNKPQKVSAGRSIELFSSFLHGKSAITEATGRNKEKLLQKGRKIPNISTQKSALPHLTGRLGEKEKKQAADFLTFSPTLSASARRKKRSERGEIVSDESFSVAGGRDFAPLCKSFRTFVLPGQIS</sequence>
<dbReference type="AlphaFoldDB" id="A0AAV4T255"/>
<organism evidence="2 3">
    <name type="scientific">Caerostris darwini</name>
    <dbReference type="NCBI Taxonomy" id="1538125"/>
    <lineage>
        <taxon>Eukaryota</taxon>
        <taxon>Metazoa</taxon>
        <taxon>Ecdysozoa</taxon>
        <taxon>Arthropoda</taxon>
        <taxon>Chelicerata</taxon>
        <taxon>Arachnida</taxon>
        <taxon>Araneae</taxon>
        <taxon>Araneomorphae</taxon>
        <taxon>Entelegynae</taxon>
        <taxon>Araneoidea</taxon>
        <taxon>Araneidae</taxon>
        <taxon>Caerostris</taxon>
    </lineage>
</organism>
<gene>
    <name evidence="2" type="ORF">CDAR_424451</name>
</gene>
<reference evidence="2 3" key="1">
    <citation type="submission" date="2021-06" db="EMBL/GenBank/DDBJ databases">
        <title>Caerostris darwini draft genome.</title>
        <authorList>
            <person name="Kono N."/>
            <person name="Arakawa K."/>
        </authorList>
    </citation>
    <scope>NUCLEOTIDE SEQUENCE [LARGE SCALE GENOMIC DNA]</scope>
</reference>
<dbReference type="EMBL" id="BPLQ01008891">
    <property type="protein sequence ID" value="GIY40195.1"/>
    <property type="molecule type" value="Genomic_DNA"/>
</dbReference>
<evidence type="ECO:0000313" key="3">
    <source>
        <dbReference type="Proteomes" id="UP001054837"/>
    </source>
</evidence>
<protein>
    <submittedName>
        <fullName evidence="2">Uncharacterized protein</fullName>
    </submittedName>
</protein>
<keyword evidence="3" id="KW-1185">Reference proteome</keyword>
<feature type="compositionally biased region" description="Polar residues" evidence="1">
    <location>
        <begin position="17"/>
        <end position="27"/>
    </location>
</feature>
<proteinExistence type="predicted"/>
<accession>A0AAV4T255</accession>
<feature type="region of interest" description="Disordered" evidence="1">
    <location>
        <begin position="17"/>
        <end position="38"/>
    </location>
</feature>
<name>A0AAV4T255_9ARAC</name>